<dbReference type="SUPFAM" id="SSF48317">
    <property type="entry name" value="Acid phosphatase/Vanadium-dependent haloperoxidase"/>
    <property type="match status" value="1"/>
</dbReference>
<dbReference type="InterPro" id="IPR036938">
    <property type="entry name" value="PAP2/HPO_sf"/>
</dbReference>
<protein>
    <submittedName>
        <fullName evidence="3">Phosphatase PAP2 family protein</fullName>
    </submittedName>
</protein>
<evidence type="ECO:0000259" key="2">
    <source>
        <dbReference type="Pfam" id="PF01569"/>
    </source>
</evidence>
<keyword evidence="4" id="KW-1185">Reference proteome</keyword>
<accession>A0A845BES9</accession>
<dbReference type="Pfam" id="PF01569">
    <property type="entry name" value="PAP2"/>
    <property type="match status" value="1"/>
</dbReference>
<evidence type="ECO:0000256" key="1">
    <source>
        <dbReference type="SAM" id="Phobius"/>
    </source>
</evidence>
<keyword evidence="1" id="KW-0472">Membrane</keyword>
<keyword evidence="1" id="KW-1133">Transmembrane helix</keyword>
<reference evidence="3 4" key="1">
    <citation type="submission" date="2019-03" db="EMBL/GenBank/DDBJ databases">
        <title>Roseomonas sp. a novel Roseomonas species isolated from Sea whip Gorgonian.</title>
        <authorList>
            <person name="Li F."/>
            <person name="Pan X."/>
            <person name="Huang S."/>
            <person name="Li Z."/>
            <person name="Meng B."/>
        </authorList>
    </citation>
    <scope>NUCLEOTIDE SEQUENCE [LARGE SCALE GENOMIC DNA]</scope>
    <source>
        <strain evidence="3 4">M0104</strain>
    </source>
</reference>
<gene>
    <name evidence="3" type="ORF">E0493_14785</name>
</gene>
<proteinExistence type="predicted"/>
<feature type="transmembrane region" description="Helical" evidence="1">
    <location>
        <begin position="139"/>
        <end position="158"/>
    </location>
</feature>
<feature type="transmembrane region" description="Helical" evidence="1">
    <location>
        <begin position="114"/>
        <end position="133"/>
    </location>
</feature>
<name>A0A845BES9_9PROT</name>
<feature type="transmembrane region" description="Helical" evidence="1">
    <location>
        <begin position="90"/>
        <end position="109"/>
    </location>
</feature>
<dbReference type="AlphaFoldDB" id="A0A845BES9"/>
<dbReference type="Proteomes" id="UP000460715">
    <property type="component" value="Unassembled WGS sequence"/>
</dbReference>
<evidence type="ECO:0000313" key="3">
    <source>
        <dbReference type="EMBL" id="MXP64616.1"/>
    </source>
</evidence>
<dbReference type="InterPro" id="IPR000326">
    <property type="entry name" value="PAP2/HPO"/>
</dbReference>
<keyword evidence="1" id="KW-0812">Transmembrane</keyword>
<feature type="transmembrane region" description="Helical" evidence="1">
    <location>
        <begin position="54"/>
        <end position="78"/>
    </location>
</feature>
<dbReference type="EMBL" id="SNVJ01000013">
    <property type="protein sequence ID" value="MXP64616.1"/>
    <property type="molecule type" value="Genomic_DNA"/>
</dbReference>
<organism evidence="3 4">
    <name type="scientific">Teichococcus coralli</name>
    <dbReference type="NCBI Taxonomy" id="2545983"/>
    <lineage>
        <taxon>Bacteria</taxon>
        <taxon>Pseudomonadati</taxon>
        <taxon>Pseudomonadota</taxon>
        <taxon>Alphaproteobacteria</taxon>
        <taxon>Acetobacterales</taxon>
        <taxon>Roseomonadaceae</taxon>
        <taxon>Roseomonas</taxon>
    </lineage>
</organism>
<comment type="caution">
    <text evidence="3">The sequence shown here is derived from an EMBL/GenBank/DDBJ whole genome shotgun (WGS) entry which is preliminary data.</text>
</comment>
<evidence type="ECO:0000313" key="4">
    <source>
        <dbReference type="Proteomes" id="UP000460715"/>
    </source>
</evidence>
<sequence>MSRPRHSLIRSAPEAALCWRIMQFLTDFADQAVVLPATLALMLTLMATDWRRGALCWGLVVTATLGLMLVLKLAAYVWPAAFAGWGLHSPSGHVAAAAILYGGLAALLLERRALALLIACGIALVIAMTRLLLRHHSLPEVAVGGLVGLAGVVVLLRLTPPAPRTVSRVALAMAVLSVAVLMHGERLHAEPAIRHTAERLVRLF</sequence>
<dbReference type="Gene3D" id="1.20.144.10">
    <property type="entry name" value="Phosphatidic acid phosphatase type 2/haloperoxidase"/>
    <property type="match status" value="1"/>
</dbReference>
<feature type="domain" description="Phosphatidic acid phosphatase type 2/haloperoxidase" evidence="2">
    <location>
        <begin position="86"/>
        <end position="159"/>
    </location>
</feature>